<dbReference type="EC" id="2.4.1.227" evidence="10"/>
<keyword evidence="2 10" id="KW-0132">Cell division</keyword>
<dbReference type="NCBIfam" id="TIGR01133">
    <property type="entry name" value="murG"/>
    <property type="match status" value="1"/>
</dbReference>
<feature type="binding site" evidence="10">
    <location>
        <begin position="15"/>
        <end position="17"/>
    </location>
    <ligand>
        <name>UDP-N-acetyl-alpha-D-glucosamine</name>
        <dbReference type="ChEBI" id="CHEBI:57705"/>
    </ligand>
</feature>
<keyword evidence="4 10" id="KW-0808">Transferase</keyword>
<accession>A0A2T1GHP8</accession>
<dbReference type="EMBL" id="PVWO01000091">
    <property type="protein sequence ID" value="PSB57126.1"/>
    <property type="molecule type" value="Genomic_DNA"/>
</dbReference>
<comment type="subcellular location">
    <subcellularLocation>
        <location evidence="10">Cell membrane</location>
        <topology evidence="10">Peripheral membrane protein</topology>
        <orientation evidence="10">Cytoplasmic side</orientation>
    </subcellularLocation>
</comment>
<comment type="caution">
    <text evidence="10">Lacks conserved residue(s) required for the propagation of feature annotation.</text>
</comment>
<keyword evidence="6 10" id="KW-0573">Peptidoglycan synthesis</keyword>
<dbReference type="GO" id="GO:0051991">
    <property type="term" value="F:UDP-N-acetyl-D-glucosamine:N-acetylmuramoyl-L-alanyl-D-glutamyl-meso-2,6-diaminopimelyl-D-alanyl-D-alanine-diphosphoundecaprenol 4-beta-N-acetylglucosaminlytransferase activity"/>
    <property type="evidence" value="ECO:0007669"/>
    <property type="project" value="RHEA"/>
</dbReference>
<feature type="binding site" evidence="10">
    <location>
        <position position="165"/>
    </location>
    <ligand>
        <name>UDP-N-acetyl-alpha-D-glucosamine</name>
        <dbReference type="ChEBI" id="CHEBI:57705"/>
    </ligand>
</feature>
<dbReference type="CDD" id="cd03785">
    <property type="entry name" value="GT28_MurG"/>
    <property type="match status" value="1"/>
</dbReference>
<evidence type="ECO:0000256" key="10">
    <source>
        <dbReference type="HAMAP-Rule" id="MF_00033"/>
    </source>
</evidence>
<comment type="function">
    <text evidence="10">Cell wall formation. Catalyzes the transfer of a GlcNAc subunit on undecaprenyl-pyrophosphoryl-MurNAc-pentapeptide (lipid intermediate I) to form undecaprenyl-pyrophosphoryl-MurNAc-(pentapeptide)GlcNAc (lipid intermediate II).</text>
</comment>
<dbReference type="GO" id="GO:0050511">
    <property type="term" value="F:undecaprenyldiphospho-muramoylpentapeptide beta-N-acetylglucosaminyltransferase activity"/>
    <property type="evidence" value="ECO:0007669"/>
    <property type="project" value="UniProtKB-UniRule"/>
</dbReference>
<evidence type="ECO:0000256" key="9">
    <source>
        <dbReference type="ARBA" id="ARBA00023316"/>
    </source>
</evidence>
<organism evidence="13 14">
    <name type="scientific">Chamaesiphon polymorphus CCALA 037</name>
    <dbReference type="NCBI Taxonomy" id="2107692"/>
    <lineage>
        <taxon>Bacteria</taxon>
        <taxon>Bacillati</taxon>
        <taxon>Cyanobacteriota</taxon>
        <taxon>Cyanophyceae</taxon>
        <taxon>Gomontiellales</taxon>
        <taxon>Chamaesiphonaceae</taxon>
        <taxon>Chamaesiphon</taxon>
    </lineage>
</organism>
<dbReference type="Pfam" id="PF03033">
    <property type="entry name" value="Glyco_transf_28"/>
    <property type="match status" value="1"/>
</dbReference>
<evidence type="ECO:0000256" key="6">
    <source>
        <dbReference type="ARBA" id="ARBA00022984"/>
    </source>
</evidence>
<keyword evidence="8 10" id="KW-0131">Cell cycle</keyword>
<evidence type="ECO:0000259" key="11">
    <source>
        <dbReference type="Pfam" id="PF03033"/>
    </source>
</evidence>
<dbReference type="GO" id="GO:0051301">
    <property type="term" value="P:cell division"/>
    <property type="evidence" value="ECO:0007669"/>
    <property type="project" value="UniProtKB-KW"/>
</dbReference>
<evidence type="ECO:0000256" key="1">
    <source>
        <dbReference type="ARBA" id="ARBA00022475"/>
    </source>
</evidence>
<gene>
    <name evidence="10 13" type="primary">murG</name>
    <name evidence="13" type="ORF">C7B77_09485</name>
</gene>
<keyword evidence="14" id="KW-1185">Reference proteome</keyword>
<comment type="similarity">
    <text evidence="10">Belongs to the glycosyltransferase 28 family. MurG subfamily.</text>
</comment>
<comment type="caution">
    <text evidence="13">The sequence shown here is derived from an EMBL/GenBank/DDBJ whole genome shotgun (WGS) entry which is preliminary data.</text>
</comment>
<evidence type="ECO:0000313" key="14">
    <source>
        <dbReference type="Proteomes" id="UP000238937"/>
    </source>
</evidence>
<dbReference type="InterPro" id="IPR007235">
    <property type="entry name" value="Glyco_trans_28_C"/>
</dbReference>
<dbReference type="Gene3D" id="3.40.50.2000">
    <property type="entry name" value="Glycogen Phosphorylase B"/>
    <property type="match status" value="2"/>
</dbReference>
<evidence type="ECO:0000256" key="8">
    <source>
        <dbReference type="ARBA" id="ARBA00023306"/>
    </source>
</evidence>
<protein>
    <recommendedName>
        <fullName evidence="10">UDP-N-acetylglucosamine--N-acetylmuramyl-(pentapeptide) pyrophosphoryl-undecaprenol N-acetylglucosamine transferase</fullName>
        <ecNumber evidence="10">2.4.1.227</ecNumber>
    </recommendedName>
    <alternativeName>
        <fullName evidence="10">Undecaprenyl-PP-MurNAc-pentapeptide-UDPGlcNAc GlcNAc transferase</fullName>
    </alternativeName>
</protein>
<keyword evidence="5 10" id="KW-0133">Cell shape</keyword>
<feature type="binding site" evidence="10">
    <location>
        <position position="191"/>
    </location>
    <ligand>
        <name>UDP-N-acetyl-alpha-D-glucosamine</name>
        <dbReference type="ChEBI" id="CHEBI:57705"/>
    </ligand>
</feature>
<dbReference type="UniPathway" id="UPA00219"/>
<evidence type="ECO:0000256" key="2">
    <source>
        <dbReference type="ARBA" id="ARBA00022618"/>
    </source>
</evidence>
<dbReference type="InterPro" id="IPR004276">
    <property type="entry name" value="GlycoTrans_28_N"/>
</dbReference>
<dbReference type="OrthoDB" id="9808936at2"/>
<name>A0A2T1GHP8_9CYAN</name>
<proteinExistence type="inferred from homology"/>
<dbReference type="Proteomes" id="UP000238937">
    <property type="component" value="Unassembled WGS sequence"/>
</dbReference>
<dbReference type="GO" id="GO:0071555">
    <property type="term" value="P:cell wall organization"/>
    <property type="evidence" value="ECO:0007669"/>
    <property type="project" value="UniProtKB-KW"/>
</dbReference>
<evidence type="ECO:0000256" key="5">
    <source>
        <dbReference type="ARBA" id="ARBA00022960"/>
    </source>
</evidence>
<dbReference type="RefSeq" id="WP_106303331.1">
    <property type="nucleotide sequence ID" value="NZ_PVWO01000091.1"/>
</dbReference>
<keyword evidence="9 10" id="KW-0961">Cell wall biogenesis/degradation</keyword>
<dbReference type="GO" id="GO:0005975">
    <property type="term" value="P:carbohydrate metabolic process"/>
    <property type="evidence" value="ECO:0007669"/>
    <property type="project" value="InterPro"/>
</dbReference>
<feature type="binding site" evidence="10">
    <location>
        <position position="124"/>
    </location>
    <ligand>
        <name>UDP-N-acetyl-alpha-D-glucosamine</name>
        <dbReference type="ChEBI" id="CHEBI:57705"/>
    </ligand>
</feature>
<reference evidence="13 14" key="1">
    <citation type="submission" date="2018-03" db="EMBL/GenBank/DDBJ databases">
        <title>The ancient ancestry and fast evolution of plastids.</title>
        <authorList>
            <person name="Moore K.R."/>
            <person name="Magnabosco C."/>
            <person name="Momper L."/>
            <person name="Gold D.A."/>
            <person name="Bosak T."/>
            <person name="Fournier G.P."/>
        </authorList>
    </citation>
    <scope>NUCLEOTIDE SEQUENCE [LARGE SCALE GENOMIC DNA]</scope>
    <source>
        <strain evidence="13 14">CCALA 037</strain>
    </source>
</reference>
<feature type="domain" description="Glycosyl transferase family 28 C-terminal" evidence="12">
    <location>
        <begin position="185"/>
        <end position="334"/>
    </location>
</feature>
<dbReference type="GO" id="GO:0009252">
    <property type="term" value="P:peptidoglycan biosynthetic process"/>
    <property type="evidence" value="ECO:0007669"/>
    <property type="project" value="UniProtKB-UniRule"/>
</dbReference>
<dbReference type="Pfam" id="PF04101">
    <property type="entry name" value="Glyco_tran_28_C"/>
    <property type="match status" value="1"/>
</dbReference>
<evidence type="ECO:0000313" key="13">
    <source>
        <dbReference type="EMBL" id="PSB57126.1"/>
    </source>
</evidence>
<keyword evidence="7 10" id="KW-0472">Membrane</keyword>
<dbReference type="AlphaFoldDB" id="A0A2T1GHP8"/>
<dbReference type="HAMAP" id="MF_00033">
    <property type="entry name" value="MurG"/>
    <property type="match status" value="1"/>
</dbReference>
<dbReference type="GO" id="GO:0008360">
    <property type="term" value="P:regulation of cell shape"/>
    <property type="evidence" value="ECO:0007669"/>
    <property type="project" value="UniProtKB-KW"/>
</dbReference>
<dbReference type="PANTHER" id="PTHR21015">
    <property type="entry name" value="UDP-N-ACETYLGLUCOSAMINE--N-ACETYLMURAMYL-(PENTAPEPTIDE) PYROPHOSPHORYL-UNDECAPRENOL N-ACETYLGLUCOSAMINE TRANSFERASE 1"/>
    <property type="match status" value="1"/>
</dbReference>
<dbReference type="PANTHER" id="PTHR21015:SF22">
    <property type="entry name" value="GLYCOSYLTRANSFERASE"/>
    <property type="match status" value="1"/>
</dbReference>
<evidence type="ECO:0000259" key="12">
    <source>
        <dbReference type="Pfam" id="PF04101"/>
    </source>
</evidence>
<feature type="domain" description="Glycosyltransferase family 28 N-terminal" evidence="11">
    <location>
        <begin position="9"/>
        <end position="142"/>
    </location>
</feature>
<dbReference type="InterPro" id="IPR006009">
    <property type="entry name" value="GlcNAc_MurG"/>
</dbReference>
<keyword evidence="3 10" id="KW-0328">Glycosyltransferase</keyword>
<dbReference type="SUPFAM" id="SSF53756">
    <property type="entry name" value="UDP-Glycosyltransferase/glycogen phosphorylase"/>
    <property type="match status" value="1"/>
</dbReference>
<evidence type="ECO:0000256" key="3">
    <source>
        <dbReference type="ARBA" id="ARBA00022676"/>
    </source>
</evidence>
<comment type="catalytic activity">
    <reaction evidence="10">
        <text>di-trans,octa-cis-undecaprenyl diphospho-N-acetyl-alpha-D-muramoyl-L-alanyl-D-glutamyl-meso-2,6-diaminopimeloyl-D-alanyl-D-alanine + UDP-N-acetyl-alpha-D-glucosamine = di-trans,octa-cis-undecaprenyl diphospho-[N-acetyl-alpha-D-glucosaminyl-(1-&gt;4)]-N-acetyl-alpha-D-muramoyl-L-alanyl-D-glutamyl-meso-2,6-diaminopimeloyl-D-alanyl-D-alanine + UDP + H(+)</text>
        <dbReference type="Rhea" id="RHEA:31227"/>
        <dbReference type="ChEBI" id="CHEBI:15378"/>
        <dbReference type="ChEBI" id="CHEBI:57705"/>
        <dbReference type="ChEBI" id="CHEBI:58223"/>
        <dbReference type="ChEBI" id="CHEBI:61387"/>
        <dbReference type="ChEBI" id="CHEBI:61388"/>
        <dbReference type="EC" id="2.4.1.227"/>
    </reaction>
</comment>
<evidence type="ECO:0000256" key="7">
    <source>
        <dbReference type="ARBA" id="ARBA00023136"/>
    </source>
</evidence>
<sequence length="370" mass="39484">MSNAAIKLLIAASGTGGHVFPAIAVAQKLSGYQIEWLGVPDRLESKLVPKEYPLHIIRVGGFQGRFGLGTLKTLGGLLASIFQVRKLLKQGKFDAVFSTGGYISAPAILAGYSLGLPVFLHESNAIPGKVTRWLSPFCTKVAVGFVATSKYLTRAKTIYLGTPCRQEFLTSQPLDLPIPAGSPLIVVVGGSQGAVALNQMISECVQSWLDAGATIVHIVGGANMPTDKIEHPQYIVLPFYDNMAGLLQRANLAICRAGAATLNELMITRTPSILIPYPFAAEDHQYYNANVLASANGALLFRQENLTAQFLSLEVLNLLQNPQRLETMASNTSSLGVINSADLLADTIGESVKARIAARQLPQPANGTES</sequence>
<evidence type="ECO:0000256" key="4">
    <source>
        <dbReference type="ARBA" id="ARBA00022679"/>
    </source>
</evidence>
<comment type="pathway">
    <text evidence="10">Cell wall biogenesis; peptidoglycan biosynthesis.</text>
</comment>
<feature type="binding site" evidence="10">
    <location>
        <position position="285"/>
    </location>
    <ligand>
        <name>UDP-N-acetyl-alpha-D-glucosamine</name>
        <dbReference type="ChEBI" id="CHEBI:57705"/>
    </ligand>
</feature>
<dbReference type="GO" id="GO:0005886">
    <property type="term" value="C:plasma membrane"/>
    <property type="evidence" value="ECO:0007669"/>
    <property type="project" value="UniProtKB-SubCell"/>
</dbReference>
<keyword evidence="1 10" id="KW-1003">Cell membrane</keyword>